<organism evidence="2 3">
    <name type="scientific">Winogradskyella poriferorum</name>
    <dbReference type="NCBI Taxonomy" id="307627"/>
    <lineage>
        <taxon>Bacteria</taxon>
        <taxon>Pseudomonadati</taxon>
        <taxon>Bacteroidota</taxon>
        <taxon>Flavobacteriia</taxon>
        <taxon>Flavobacteriales</taxon>
        <taxon>Flavobacteriaceae</taxon>
        <taxon>Winogradskyella</taxon>
    </lineage>
</organism>
<dbReference type="EMBL" id="JAZHOU010000003">
    <property type="protein sequence ID" value="MEF3079277.1"/>
    <property type="molecule type" value="Genomic_DNA"/>
</dbReference>
<dbReference type="RefSeq" id="WP_331810045.1">
    <property type="nucleotide sequence ID" value="NZ_JAZHOU010000003.1"/>
</dbReference>
<dbReference type="Proteomes" id="UP001356704">
    <property type="component" value="Unassembled WGS sequence"/>
</dbReference>
<dbReference type="PRINTS" id="PR01607">
    <property type="entry name" value="APYRASEFAMLY"/>
</dbReference>
<dbReference type="InterPro" id="IPR036907">
    <property type="entry name" value="5'-Nucleotdase_C_sf"/>
</dbReference>
<reference evidence="2 3" key="1">
    <citation type="submission" date="2024-02" db="EMBL/GenBank/DDBJ databases">
        <title>Winogradskyella poriferorum JCM 12885.</title>
        <authorList>
            <person name="Zhang D.-F."/>
            <person name="Fu Z.-Y."/>
        </authorList>
    </citation>
    <scope>NUCLEOTIDE SEQUENCE [LARGE SCALE GENOMIC DNA]</scope>
    <source>
        <strain evidence="2 3">JCM 12885</strain>
    </source>
</reference>
<dbReference type="SUPFAM" id="SSF55816">
    <property type="entry name" value="5'-nucleotidase (syn. UDP-sugar hydrolase), C-terminal domain"/>
    <property type="match status" value="1"/>
</dbReference>
<gene>
    <name evidence="2" type="ORF">V1468_09690</name>
</gene>
<sequence>MTISTKSMIKNTLFIILFLSLVYSCQEVPNRIEGNRLDIDENISTNKEIEDFIAPYRSNVNKNLDSVISYAPETYSKSNGELNTAIGNLMADAVFAESNPIFNKRTGKNIDFVILNHGGIRAIISQGEITSRTAYEVMPFENSVVVVALKGKQINELFDYLSKAKRAHPVSKQVELLLDKDYNIKKALVNGKSVSEDDTYYIATNDYLYNGGDRMTFFHPNDSLYTLDYKIRNVLIDYFKKHDTINPKIDNRFTKLTAE</sequence>
<dbReference type="EC" id="3.1.3.5" evidence="2"/>
<dbReference type="GO" id="GO:0008253">
    <property type="term" value="F:5'-nucleotidase activity"/>
    <property type="evidence" value="ECO:0007669"/>
    <property type="project" value="UniProtKB-EC"/>
</dbReference>
<keyword evidence="3" id="KW-1185">Reference proteome</keyword>
<accession>A0ABU7W5P2</accession>
<dbReference type="PANTHER" id="PTHR11575">
    <property type="entry name" value="5'-NUCLEOTIDASE-RELATED"/>
    <property type="match status" value="1"/>
</dbReference>
<proteinExistence type="predicted"/>
<dbReference type="PROSITE" id="PS51257">
    <property type="entry name" value="PROKAR_LIPOPROTEIN"/>
    <property type="match status" value="1"/>
</dbReference>
<dbReference type="PANTHER" id="PTHR11575:SF24">
    <property type="entry name" value="5'-NUCLEOTIDASE"/>
    <property type="match status" value="1"/>
</dbReference>
<keyword evidence="2" id="KW-0378">Hydrolase</keyword>
<evidence type="ECO:0000313" key="3">
    <source>
        <dbReference type="Proteomes" id="UP001356704"/>
    </source>
</evidence>
<comment type="caution">
    <text evidence="2">The sequence shown here is derived from an EMBL/GenBank/DDBJ whole genome shotgun (WGS) entry which is preliminary data.</text>
</comment>
<dbReference type="Gene3D" id="3.90.780.10">
    <property type="entry name" value="5'-Nucleotidase, C-terminal domain"/>
    <property type="match status" value="1"/>
</dbReference>
<protein>
    <submittedName>
        <fullName evidence="2">5'-nucleotidase</fullName>
        <ecNumber evidence="2">3.1.3.5</ecNumber>
    </submittedName>
</protein>
<dbReference type="Pfam" id="PF02872">
    <property type="entry name" value="5_nucleotid_C"/>
    <property type="match status" value="1"/>
</dbReference>
<dbReference type="InterPro" id="IPR008334">
    <property type="entry name" value="5'-Nucleotdase_C"/>
</dbReference>
<evidence type="ECO:0000259" key="1">
    <source>
        <dbReference type="Pfam" id="PF02872"/>
    </source>
</evidence>
<name>A0ABU7W5P2_9FLAO</name>
<feature type="domain" description="5'-Nucleotidase C-terminal" evidence="1">
    <location>
        <begin position="77"/>
        <end position="218"/>
    </location>
</feature>
<dbReference type="InterPro" id="IPR006179">
    <property type="entry name" value="5_nucleotidase/apyrase"/>
</dbReference>
<evidence type="ECO:0000313" key="2">
    <source>
        <dbReference type="EMBL" id="MEF3079277.1"/>
    </source>
</evidence>